<dbReference type="EMBL" id="PUHZ01000020">
    <property type="protein sequence ID" value="PQO44226.1"/>
    <property type="molecule type" value="Genomic_DNA"/>
</dbReference>
<accession>A0A2S8GIG2</accession>
<organism evidence="2 3">
    <name type="scientific">Blastopirellula marina</name>
    <dbReference type="NCBI Taxonomy" id="124"/>
    <lineage>
        <taxon>Bacteria</taxon>
        <taxon>Pseudomonadati</taxon>
        <taxon>Planctomycetota</taxon>
        <taxon>Planctomycetia</taxon>
        <taxon>Pirellulales</taxon>
        <taxon>Pirellulaceae</taxon>
        <taxon>Blastopirellula</taxon>
    </lineage>
</organism>
<dbReference type="PANTHER" id="PTHR30273:SF2">
    <property type="entry name" value="PROTEIN FECR"/>
    <property type="match status" value="1"/>
</dbReference>
<evidence type="ECO:0000313" key="2">
    <source>
        <dbReference type="EMBL" id="PQO44226.1"/>
    </source>
</evidence>
<evidence type="ECO:0008006" key="4">
    <source>
        <dbReference type="Google" id="ProtNLM"/>
    </source>
</evidence>
<dbReference type="InterPro" id="IPR012373">
    <property type="entry name" value="Ferrdict_sens_TM"/>
</dbReference>
<dbReference type="PANTHER" id="PTHR30273">
    <property type="entry name" value="PERIPLASMIC SIGNAL SENSOR AND SIGMA FACTOR ACTIVATOR FECR-RELATED"/>
    <property type="match status" value="1"/>
</dbReference>
<keyword evidence="1" id="KW-0472">Membrane</keyword>
<feature type="transmembrane region" description="Helical" evidence="1">
    <location>
        <begin position="84"/>
        <end position="103"/>
    </location>
</feature>
<dbReference type="GO" id="GO:0016989">
    <property type="term" value="F:sigma factor antagonist activity"/>
    <property type="evidence" value="ECO:0007669"/>
    <property type="project" value="TreeGrafter"/>
</dbReference>
<sequence>MSQFRFDNSASPISPEVARLVGRCIADEGTEGDWRTLNALLETDDDVLDYYVTHSGLNATLGALVEWESEPPVAAQRSRRSWPLVATIALACSLLLSCSLFLLNHFDRTDSPYVARRVFSTASDLLVSGSPLHETHIEPGQKITFSDGTVGFSLDSGVDLVVDGPAELEIVAADYVRLHSGRLIANGQSQSAAITIETPRCRIQDQGGRFGLASLAGQADNIAVFQGELNLSRQRKSHSLRRGDAVRIDADGAISRLPTVLEGLFPNDHNVNHSTQADGLIESVTDNVADESVYAFYHVAPSGFGEDAVAYVDREHQWNSLGPKGIPPFLQNAEYVMTMNDDRFHEAALRIKLKLRRPATVYVLYTECMYVPEWLSRDFVDTGYKIGMDEGPYRQNGKLIYADRDLAVGANQSIDSNFRVWARKVDAPGVITLGGVDIRVHDLPKPQYGDHNGSNMYGIVVVPAAAE</sequence>
<name>A0A2S8GIG2_9BACT</name>
<reference evidence="2 3" key="1">
    <citation type="submission" date="2018-02" db="EMBL/GenBank/DDBJ databases">
        <title>Comparative genomes isolates from brazilian mangrove.</title>
        <authorList>
            <person name="Araujo J.E."/>
            <person name="Taketani R.G."/>
            <person name="Silva M.C.P."/>
            <person name="Loureco M.V."/>
            <person name="Andreote F.D."/>
        </authorList>
    </citation>
    <scope>NUCLEOTIDE SEQUENCE [LARGE SCALE GENOMIC DNA]</scope>
    <source>
        <strain evidence="2 3">Nap-Phe MGV</strain>
    </source>
</reference>
<dbReference type="AlphaFoldDB" id="A0A2S8GIG2"/>
<evidence type="ECO:0000313" key="3">
    <source>
        <dbReference type="Proteomes" id="UP000237819"/>
    </source>
</evidence>
<dbReference type="RefSeq" id="WP_105337195.1">
    <property type="nucleotide sequence ID" value="NZ_PUHZ01000020.1"/>
</dbReference>
<evidence type="ECO:0000256" key="1">
    <source>
        <dbReference type="SAM" id="Phobius"/>
    </source>
</evidence>
<comment type="caution">
    <text evidence="2">The sequence shown here is derived from an EMBL/GenBank/DDBJ whole genome shotgun (WGS) entry which is preliminary data.</text>
</comment>
<keyword evidence="1" id="KW-1133">Transmembrane helix</keyword>
<keyword evidence="1" id="KW-0812">Transmembrane</keyword>
<proteinExistence type="predicted"/>
<dbReference type="Proteomes" id="UP000237819">
    <property type="component" value="Unassembled WGS sequence"/>
</dbReference>
<gene>
    <name evidence="2" type="ORF">C5Y93_19875</name>
</gene>
<protein>
    <recommendedName>
        <fullName evidence="4">FecR protein domain-containing protein</fullName>
    </recommendedName>
</protein>
<dbReference type="OrthoDB" id="256916at2"/>